<feature type="compositionally biased region" description="Pro residues" evidence="2">
    <location>
        <begin position="109"/>
        <end position="123"/>
    </location>
</feature>
<feature type="coiled-coil region" evidence="1">
    <location>
        <begin position="427"/>
        <end position="454"/>
    </location>
</feature>
<keyword evidence="1" id="KW-0175">Coiled coil</keyword>
<feature type="compositionally biased region" description="Polar residues" evidence="2">
    <location>
        <begin position="618"/>
        <end position="630"/>
    </location>
</feature>
<organismHost>
    <name type="scientific">Lepidoptera</name>
    <name type="common">moths &amp; butterflies</name>
    <dbReference type="NCBI Taxonomy" id="7088"/>
</organismHost>
<evidence type="ECO:0000259" key="3">
    <source>
        <dbReference type="Pfam" id="PF06771"/>
    </source>
</evidence>
<name>A0A3G4S8V8_NPVSL</name>
<evidence type="ECO:0000313" key="4">
    <source>
        <dbReference type="EMBL" id="AYU75251.1"/>
    </source>
</evidence>
<organism evidence="4">
    <name type="scientific">Spodoptera littoralis nuclear polyhedrosis virus</name>
    <name type="common">SlNPV</name>
    <dbReference type="NCBI Taxonomy" id="10456"/>
    <lineage>
        <taxon>Viruses</taxon>
        <taxon>Viruses incertae sedis</taxon>
        <taxon>Naldaviricetes</taxon>
        <taxon>Lefavirales</taxon>
        <taxon>Baculoviridae</taxon>
        <taxon>Alphabaculovirus</taxon>
        <taxon>Alphabaculovirus splittoralis</taxon>
    </lineage>
</organism>
<dbReference type="InterPro" id="IPR009615">
    <property type="entry name" value="Desmo_N"/>
</dbReference>
<proteinExistence type="predicted"/>
<feature type="domain" description="Viral desmoplakin N-terminal" evidence="3">
    <location>
        <begin position="4"/>
        <end position="89"/>
    </location>
</feature>
<feature type="coiled-coil region" evidence="1">
    <location>
        <begin position="509"/>
        <end position="563"/>
    </location>
</feature>
<feature type="compositionally biased region" description="Low complexity" evidence="2">
    <location>
        <begin position="124"/>
        <end position="135"/>
    </location>
</feature>
<feature type="region of interest" description="Disordered" evidence="2">
    <location>
        <begin position="577"/>
        <end position="630"/>
    </location>
</feature>
<sequence>MTARYKGMDVNAATVQNLLRTINSMSKRTKRQSATDDALTKIRSIIGLYRPQLIKRGVDVSVPELVIEALAAPVPSITTHNFNYKYDYGGGTASIPHQSYDAFGQPIASAPPPPSPFAPPPEQQPRQRPQTRSNQEPSLEPMDLEELNGAIENTCKRLDTDSMKALVSTLVKMSDKYFKNNTFAEALKRLYCFDRRYDEAQRSANDMEDLLACINKNTNRDYRDLSQICNILSSLYETCKQLYIRFFNLSSELEFDTIDLDRAAAEIVSRVDRLRAYERAYSAVVLATSDMRNPLVEFPDTRLMTVDLDNFNEQLVRFLTTRTINLRDEERQRVEREDRYKNDIAELKRQTGMISDLQRDRDELSSLAESYRVQLEALRERAKNDKDEFEDYRRRTEETQRRTVDEDKLVAMYKTLKSQYDDNLRAYEQLVAHTETLNRRIEALTAECDRENVEGDEIRMLKQTVNALRDTQADDQATISTLTQTLERYQNNYLQSVINQQTLGYESQVEQLNAMRSAYEQQKMEIERVSEMLRQQLDENRILQEARARARAAEAQIREQMSDMEIRHQAEIDKFKTTEKAPANELVMYSERRSSPRSRPYNTRSRKRRAETPIETPESPSQPNSLASGTNIPWHLVSRYEAYPVTSNVTIPTQAISDTTADQTLITTAAASTAQDESDDPYAINVRRYSIIREILDNPTALTWTLSTIVDDIENSRPSYGYAYLVRRLGVEAFVKYVNRFLSPDRLIGLSRNILNLIRADYENVQRSDTSAIDEVHLREQQYNMINRIIVDYQAQTMIE</sequence>
<dbReference type="EMBL" id="MG958660">
    <property type="protein sequence ID" value="AYU75251.1"/>
    <property type="molecule type" value="Genomic_DNA"/>
</dbReference>
<reference evidence="4" key="1">
    <citation type="submission" date="2018-02" db="EMBL/GenBank/DDBJ databases">
        <title>Genome analyses of the Tunisian isolate of Spodoptera littoralis#nucleopolyhedrovirus SpliNPV-Tun2 and biological activity identification.</title>
        <authorList>
            <person name="Ben Tiba S."/>
            <person name="Wennmann J.T."/>
            <person name="Laarif A."/>
            <person name="Larem A."/>
            <person name="Fattouch S."/>
            <person name="Jehle J.A."/>
        </authorList>
    </citation>
    <scope>NUCLEOTIDE SEQUENCE</scope>
    <source>
        <strain evidence="4">SpliNPV-Tun2</strain>
    </source>
</reference>
<feature type="coiled-coil region" evidence="1">
    <location>
        <begin position="354"/>
        <end position="402"/>
    </location>
</feature>
<dbReference type="Pfam" id="PF06771">
    <property type="entry name" value="Desmo_N"/>
    <property type="match status" value="1"/>
</dbReference>
<gene>
    <name evidence="4" type="primary">ORF62</name>
</gene>
<evidence type="ECO:0000256" key="1">
    <source>
        <dbReference type="SAM" id="Coils"/>
    </source>
</evidence>
<accession>A0A3G4S8V8</accession>
<protein>
    <recommendedName>
        <fullName evidence="3">Viral desmoplakin N-terminal domain-containing protein</fullName>
    </recommendedName>
</protein>
<evidence type="ECO:0000256" key="2">
    <source>
        <dbReference type="SAM" id="MobiDB-lite"/>
    </source>
</evidence>
<feature type="region of interest" description="Disordered" evidence="2">
    <location>
        <begin position="102"/>
        <end position="144"/>
    </location>
</feature>